<organism evidence="2">
    <name type="scientific">Arundo donax</name>
    <name type="common">Giant reed</name>
    <name type="synonym">Donax arundinaceus</name>
    <dbReference type="NCBI Taxonomy" id="35708"/>
    <lineage>
        <taxon>Eukaryota</taxon>
        <taxon>Viridiplantae</taxon>
        <taxon>Streptophyta</taxon>
        <taxon>Embryophyta</taxon>
        <taxon>Tracheophyta</taxon>
        <taxon>Spermatophyta</taxon>
        <taxon>Magnoliopsida</taxon>
        <taxon>Liliopsida</taxon>
        <taxon>Poales</taxon>
        <taxon>Poaceae</taxon>
        <taxon>PACMAD clade</taxon>
        <taxon>Arundinoideae</taxon>
        <taxon>Arundineae</taxon>
        <taxon>Arundo</taxon>
    </lineage>
</organism>
<evidence type="ECO:0000256" key="1">
    <source>
        <dbReference type="SAM" id="MobiDB-lite"/>
    </source>
</evidence>
<reference evidence="2" key="1">
    <citation type="submission" date="2014-09" db="EMBL/GenBank/DDBJ databases">
        <authorList>
            <person name="Magalhaes I.L.F."/>
            <person name="Oliveira U."/>
            <person name="Santos F.R."/>
            <person name="Vidigal T.H.D.A."/>
            <person name="Brescovit A.D."/>
            <person name="Santos A.J."/>
        </authorList>
    </citation>
    <scope>NUCLEOTIDE SEQUENCE</scope>
    <source>
        <tissue evidence="2">Shoot tissue taken approximately 20 cm above the soil surface</tissue>
    </source>
</reference>
<feature type="region of interest" description="Disordered" evidence="1">
    <location>
        <begin position="39"/>
        <end position="61"/>
    </location>
</feature>
<protein>
    <submittedName>
        <fullName evidence="2">Uncharacterized protein</fullName>
    </submittedName>
</protein>
<dbReference type="AlphaFoldDB" id="A0A0A9GA11"/>
<proteinExistence type="predicted"/>
<sequence length="87" mass="9919">MQGRWLLPRRRQGQEQAPPLLRRLHLLLLVPAQCRQEAELHAAHAADPAGEAAQGYPPPRAVRQPHRRVLARLACHLQRLHSHFPAQ</sequence>
<accession>A0A0A9GA11</accession>
<dbReference type="EMBL" id="GBRH01178510">
    <property type="protein sequence ID" value="JAE19386.1"/>
    <property type="molecule type" value="Transcribed_RNA"/>
</dbReference>
<name>A0A0A9GA11_ARUDO</name>
<evidence type="ECO:0000313" key="2">
    <source>
        <dbReference type="EMBL" id="JAE19386.1"/>
    </source>
</evidence>
<reference evidence="2" key="2">
    <citation type="journal article" date="2015" name="Data Brief">
        <title>Shoot transcriptome of the giant reed, Arundo donax.</title>
        <authorList>
            <person name="Barrero R.A."/>
            <person name="Guerrero F.D."/>
            <person name="Moolhuijzen P."/>
            <person name="Goolsby J.A."/>
            <person name="Tidwell J."/>
            <person name="Bellgard S.E."/>
            <person name="Bellgard M.I."/>
        </authorList>
    </citation>
    <scope>NUCLEOTIDE SEQUENCE</scope>
    <source>
        <tissue evidence="2">Shoot tissue taken approximately 20 cm above the soil surface</tissue>
    </source>
</reference>